<keyword evidence="3" id="KW-0804">Transcription</keyword>
<dbReference type="AlphaFoldDB" id="A0A2A9G2Z4"/>
<evidence type="ECO:0000256" key="2">
    <source>
        <dbReference type="ARBA" id="ARBA00023125"/>
    </source>
</evidence>
<keyword evidence="6" id="KW-1185">Reference proteome</keyword>
<dbReference type="PANTHER" id="PTHR43132">
    <property type="entry name" value="ARSENICAL RESISTANCE OPERON REPRESSOR ARSR-RELATED"/>
    <property type="match status" value="1"/>
</dbReference>
<keyword evidence="1" id="KW-0805">Transcription regulation</keyword>
<evidence type="ECO:0000259" key="4">
    <source>
        <dbReference type="PROSITE" id="PS50987"/>
    </source>
</evidence>
<name>A0A2A9G2Z4_9PSEU</name>
<dbReference type="SUPFAM" id="SSF46785">
    <property type="entry name" value="Winged helix' DNA-binding domain"/>
    <property type="match status" value="1"/>
</dbReference>
<dbReference type="CDD" id="cd00090">
    <property type="entry name" value="HTH_ARSR"/>
    <property type="match status" value="1"/>
</dbReference>
<dbReference type="SMART" id="SM00418">
    <property type="entry name" value="HTH_ARSR"/>
    <property type="match status" value="1"/>
</dbReference>
<dbReference type="Pfam" id="PF01022">
    <property type="entry name" value="HTH_5"/>
    <property type="match status" value="1"/>
</dbReference>
<dbReference type="PANTHER" id="PTHR43132:SF6">
    <property type="entry name" value="HTH-TYPE TRANSCRIPTIONAL REPRESSOR CZRA"/>
    <property type="match status" value="1"/>
</dbReference>
<protein>
    <submittedName>
        <fullName evidence="5">DNA-binding transcriptional ArsR family regulator</fullName>
    </submittedName>
</protein>
<comment type="caution">
    <text evidence="5">The sequence shown here is derived from an EMBL/GenBank/DDBJ whole genome shotgun (WGS) entry which is preliminary data.</text>
</comment>
<dbReference type="EMBL" id="PDJK01000001">
    <property type="protein sequence ID" value="PFG57115.1"/>
    <property type="molecule type" value="Genomic_DNA"/>
</dbReference>
<dbReference type="InterPro" id="IPR001845">
    <property type="entry name" value="HTH_ArsR_DNA-bd_dom"/>
</dbReference>
<evidence type="ECO:0000256" key="1">
    <source>
        <dbReference type="ARBA" id="ARBA00023015"/>
    </source>
</evidence>
<dbReference type="InterPro" id="IPR036388">
    <property type="entry name" value="WH-like_DNA-bd_sf"/>
</dbReference>
<dbReference type="PROSITE" id="PS50987">
    <property type="entry name" value="HTH_ARSR_2"/>
    <property type="match status" value="1"/>
</dbReference>
<evidence type="ECO:0000313" key="6">
    <source>
        <dbReference type="Proteomes" id="UP000243542"/>
    </source>
</evidence>
<reference evidence="5 6" key="1">
    <citation type="submission" date="2017-10" db="EMBL/GenBank/DDBJ databases">
        <title>Sequencing the genomes of 1000 actinobacteria strains.</title>
        <authorList>
            <person name="Klenk H.-P."/>
        </authorList>
    </citation>
    <scope>NUCLEOTIDE SEQUENCE [LARGE SCALE GENOMIC DNA]</scope>
    <source>
        <strain evidence="5 6">DSM 46092</strain>
    </source>
</reference>
<sequence>MLHNRAVPLTLELSVADLAGTRLAVSPLSETIAGLQTLAGGGRHGGWVRWVTAELAVRPLELSWTWPLLVHDRACWPQFLLPAPARAATTIDEALDALRRTTARQVRRSLRRVFGDRPPAAARMLAAEPAAGLRAVAAELHAAHDRLIAPQWTRLRAVLDADIAYRAKRWAEGGACGLFTDLHPGLSWRDGRLSLAGDHRRAPGGPIGGLVLSPVVLGPPRVLVKLHTTTQTTVRYPARGSGALWTVRRPVADPLMRLLGRPRAELLETLRVPASTTALAAVLHVSPSAVSQHLRVLRECGLVTGVRSGRTVLYRTTGKGLGLLGPAVAQESVV</sequence>
<proteinExistence type="predicted"/>
<dbReference type="GO" id="GO:0003700">
    <property type="term" value="F:DNA-binding transcription factor activity"/>
    <property type="evidence" value="ECO:0007669"/>
    <property type="project" value="InterPro"/>
</dbReference>
<evidence type="ECO:0000313" key="5">
    <source>
        <dbReference type="EMBL" id="PFG57115.1"/>
    </source>
</evidence>
<accession>A0A2A9G2Z4</accession>
<keyword evidence="2 5" id="KW-0238">DNA-binding</keyword>
<dbReference type="GO" id="GO:0003677">
    <property type="term" value="F:DNA binding"/>
    <property type="evidence" value="ECO:0007669"/>
    <property type="project" value="UniProtKB-KW"/>
</dbReference>
<dbReference type="InterPro" id="IPR011991">
    <property type="entry name" value="ArsR-like_HTH"/>
</dbReference>
<evidence type="ECO:0000256" key="3">
    <source>
        <dbReference type="ARBA" id="ARBA00023163"/>
    </source>
</evidence>
<dbReference type="Proteomes" id="UP000243542">
    <property type="component" value="Unassembled WGS sequence"/>
</dbReference>
<dbReference type="InterPro" id="IPR051011">
    <property type="entry name" value="Metal_resp_trans_reg"/>
</dbReference>
<organism evidence="5 6">
    <name type="scientific">Amycolatopsis sulphurea</name>
    <dbReference type="NCBI Taxonomy" id="76022"/>
    <lineage>
        <taxon>Bacteria</taxon>
        <taxon>Bacillati</taxon>
        <taxon>Actinomycetota</taxon>
        <taxon>Actinomycetes</taxon>
        <taxon>Pseudonocardiales</taxon>
        <taxon>Pseudonocardiaceae</taxon>
        <taxon>Amycolatopsis</taxon>
    </lineage>
</organism>
<feature type="domain" description="HTH arsR-type" evidence="4">
    <location>
        <begin position="244"/>
        <end position="334"/>
    </location>
</feature>
<gene>
    <name evidence="5" type="ORF">ATK36_0674</name>
</gene>
<dbReference type="Gene3D" id="1.10.10.10">
    <property type="entry name" value="Winged helix-like DNA-binding domain superfamily/Winged helix DNA-binding domain"/>
    <property type="match status" value="1"/>
</dbReference>
<dbReference type="InterPro" id="IPR036390">
    <property type="entry name" value="WH_DNA-bd_sf"/>
</dbReference>